<evidence type="ECO:0000256" key="3">
    <source>
        <dbReference type="ARBA" id="ARBA00016296"/>
    </source>
</evidence>
<dbReference type="RefSeq" id="WP_048875532.1">
    <property type="nucleotide sequence ID" value="NZ_CP011126.1"/>
</dbReference>
<dbReference type="InterPro" id="IPR008144">
    <property type="entry name" value="Guanylate_kin-like_dom"/>
</dbReference>
<comment type="subcellular location">
    <subcellularLocation>
        <location evidence="9">Cytoplasm</location>
    </subcellularLocation>
</comment>
<dbReference type="Gene3D" id="3.30.63.10">
    <property type="entry name" value="Guanylate Kinase phosphate binding domain"/>
    <property type="match status" value="1"/>
</dbReference>
<dbReference type="PANTHER" id="PTHR23117:SF13">
    <property type="entry name" value="GUANYLATE KINASE"/>
    <property type="match status" value="1"/>
</dbReference>
<evidence type="ECO:0000256" key="6">
    <source>
        <dbReference type="ARBA" id="ARBA00022777"/>
    </source>
</evidence>
<dbReference type="PANTHER" id="PTHR23117">
    <property type="entry name" value="GUANYLATE KINASE-RELATED"/>
    <property type="match status" value="1"/>
</dbReference>
<evidence type="ECO:0000313" key="12">
    <source>
        <dbReference type="Proteomes" id="UP000063965"/>
    </source>
</evidence>
<keyword evidence="9" id="KW-0963">Cytoplasm</keyword>
<dbReference type="InterPro" id="IPR027417">
    <property type="entry name" value="P-loop_NTPase"/>
</dbReference>
<keyword evidence="12" id="KW-1185">Reference proteome</keyword>
<accession>A0ABN4HQY0</accession>
<evidence type="ECO:0000313" key="11">
    <source>
        <dbReference type="EMBL" id="AKQ33869.1"/>
    </source>
</evidence>
<evidence type="ECO:0000256" key="4">
    <source>
        <dbReference type="ARBA" id="ARBA00022679"/>
    </source>
</evidence>
<dbReference type="NCBIfam" id="TIGR03263">
    <property type="entry name" value="guanyl_kin"/>
    <property type="match status" value="1"/>
</dbReference>
<dbReference type="Gene3D" id="3.40.50.300">
    <property type="entry name" value="P-loop containing nucleotide triphosphate hydrolases"/>
    <property type="match status" value="1"/>
</dbReference>
<protein>
    <recommendedName>
        <fullName evidence="3 9">Guanylate kinase</fullName>
        <ecNumber evidence="2 9">2.7.4.8</ecNumber>
    </recommendedName>
    <alternativeName>
        <fullName evidence="8 9">GMP kinase</fullName>
    </alternativeName>
</protein>
<evidence type="ECO:0000256" key="7">
    <source>
        <dbReference type="ARBA" id="ARBA00022840"/>
    </source>
</evidence>
<dbReference type="CDD" id="cd00071">
    <property type="entry name" value="GMPK"/>
    <property type="match status" value="1"/>
</dbReference>
<dbReference type="InterPro" id="IPR020590">
    <property type="entry name" value="Guanylate_kinase_CS"/>
</dbReference>
<comment type="function">
    <text evidence="9">Essential for recycling GMP and indirectly, cGMP.</text>
</comment>
<gene>
    <name evidence="9 11" type="primary">gmk</name>
    <name evidence="11" type="ORF">CleRT_13000</name>
</gene>
<dbReference type="PROSITE" id="PS50052">
    <property type="entry name" value="GUANYLATE_KINASE_2"/>
    <property type="match status" value="1"/>
</dbReference>
<dbReference type="Proteomes" id="UP000063965">
    <property type="component" value="Chromosome"/>
</dbReference>
<dbReference type="SUPFAM" id="SSF52540">
    <property type="entry name" value="P-loop containing nucleoside triphosphate hydrolases"/>
    <property type="match status" value="1"/>
</dbReference>
<name>A0ABN4HQY0_9COXI</name>
<evidence type="ECO:0000256" key="2">
    <source>
        <dbReference type="ARBA" id="ARBA00012961"/>
    </source>
</evidence>
<dbReference type="EMBL" id="CP011126">
    <property type="protein sequence ID" value="AKQ33869.1"/>
    <property type="molecule type" value="Genomic_DNA"/>
</dbReference>
<dbReference type="Pfam" id="PF00625">
    <property type="entry name" value="Guanylate_kin"/>
    <property type="match status" value="1"/>
</dbReference>
<keyword evidence="4 9" id="KW-0808">Transferase</keyword>
<evidence type="ECO:0000256" key="9">
    <source>
        <dbReference type="HAMAP-Rule" id="MF_00328"/>
    </source>
</evidence>
<dbReference type="InterPro" id="IPR008145">
    <property type="entry name" value="GK/Ca_channel_bsu"/>
</dbReference>
<keyword evidence="5 9" id="KW-0547">Nucleotide-binding</keyword>
<evidence type="ECO:0000256" key="5">
    <source>
        <dbReference type="ARBA" id="ARBA00022741"/>
    </source>
</evidence>
<reference evidence="11 12" key="1">
    <citation type="journal article" date="2015" name="Genome Biol. Evol.">
        <title>Distinctive Genome Reduction Rates Revealed by Genomic Analyses of Two Coxiella-Like Endosymbionts in Ticks.</title>
        <authorList>
            <person name="Gottlieb Y."/>
            <person name="Lalzar I."/>
            <person name="Klasson L."/>
        </authorList>
    </citation>
    <scope>NUCLEOTIDE SEQUENCE [LARGE SCALE GENOMIC DNA]</scope>
    <source>
        <strain evidence="11 12">CRt</strain>
    </source>
</reference>
<feature type="domain" description="Guanylate kinase-like" evidence="10">
    <location>
        <begin position="7"/>
        <end position="185"/>
    </location>
</feature>
<dbReference type="HAMAP" id="MF_00328">
    <property type="entry name" value="Guanylate_kinase"/>
    <property type="match status" value="1"/>
</dbReference>
<evidence type="ECO:0000256" key="1">
    <source>
        <dbReference type="ARBA" id="ARBA00005790"/>
    </source>
</evidence>
<keyword evidence="7 9" id="KW-0067">ATP-binding</keyword>
<evidence type="ECO:0000256" key="8">
    <source>
        <dbReference type="ARBA" id="ARBA00030128"/>
    </source>
</evidence>
<comment type="catalytic activity">
    <reaction evidence="9">
        <text>GMP + ATP = GDP + ADP</text>
        <dbReference type="Rhea" id="RHEA:20780"/>
        <dbReference type="ChEBI" id="CHEBI:30616"/>
        <dbReference type="ChEBI" id="CHEBI:58115"/>
        <dbReference type="ChEBI" id="CHEBI:58189"/>
        <dbReference type="ChEBI" id="CHEBI:456216"/>
        <dbReference type="EC" id="2.7.4.8"/>
    </reaction>
</comment>
<comment type="similarity">
    <text evidence="1 9">Belongs to the guanylate kinase family.</text>
</comment>
<dbReference type="PROSITE" id="PS00856">
    <property type="entry name" value="GUANYLATE_KINASE_1"/>
    <property type="match status" value="1"/>
</dbReference>
<organism evidence="11 12">
    <name type="scientific">Candidatus Coxiella mudrowiae</name>
    <dbReference type="NCBI Taxonomy" id="2054173"/>
    <lineage>
        <taxon>Bacteria</taxon>
        <taxon>Pseudomonadati</taxon>
        <taxon>Pseudomonadota</taxon>
        <taxon>Gammaproteobacteria</taxon>
        <taxon>Legionellales</taxon>
        <taxon>Coxiellaceae</taxon>
        <taxon>Coxiella</taxon>
    </lineage>
</organism>
<sequence>MNKGHKANLFVISAPSGAGKTSLVRALVNELDEIKISVSHTTRLLRPGDREGVDYFFVDEDRFQTMIKDGAFLEYATIYGYHYGTAREWVLERLKAGEDVLLEIDWQGARQIRKLFPPALTIFILPPSSQALRERLIKRRQDKSVIIDQRLAMAREEMTYYKDFDYLVVNDDFNQAVQSLVHIINAERLQRDVQEEKLAGLLAELLKKQ</sequence>
<dbReference type="GO" id="GO:0016301">
    <property type="term" value="F:kinase activity"/>
    <property type="evidence" value="ECO:0007669"/>
    <property type="project" value="UniProtKB-KW"/>
</dbReference>
<feature type="binding site" evidence="9">
    <location>
        <begin position="14"/>
        <end position="21"/>
    </location>
    <ligand>
        <name>ATP</name>
        <dbReference type="ChEBI" id="CHEBI:30616"/>
    </ligand>
</feature>
<proteinExistence type="inferred from homology"/>
<dbReference type="InterPro" id="IPR017665">
    <property type="entry name" value="Guanylate_kinase"/>
</dbReference>
<dbReference type="SMART" id="SM00072">
    <property type="entry name" value="GuKc"/>
    <property type="match status" value="1"/>
</dbReference>
<dbReference type="EC" id="2.7.4.8" evidence="2 9"/>
<evidence type="ECO:0000259" key="10">
    <source>
        <dbReference type="PROSITE" id="PS50052"/>
    </source>
</evidence>
<keyword evidence="6 9" id="KW-0418">Kinase</keyword>